<organism evidence="1 2">
    <name type="scientific">Panagrolaimus sp. JU765</name>
    <dbReference type="NCBI Taxonomy" id="591449"/>
    <lineage>
        <taxon>Eukaryota</taxon>
        <taxon>Metazoa</taxon>
        <taxon>Ecdysozoa</taxon>
        <taxon>Nematoda</taxon>
        <taxon>Chromadorea</taxon>
        <taxon>Rhabditida</taxon>
        <taxon>Tylenchina</taxon>
        <taxon>Panagrolaimomorpha</taxon>
        <taxon>Panagrolaimoidea</taxon>
        <taxon>Panagrolaimidae</taxon>
        <taxon>Panagrolaimus</taxon>
    </lineage>
</organism>
<name>A0AC34QFF0_9BILA</name>
<reference evidence="2" key="1">
    <citation type="submission" date="2022-11" db="UniProtKB">
        <authorList>
            <consortium name="WormBaseParasite"/>
        </authorList>
    </citation>
    <scope>IDENTIFICATION</scope>
</reference>
<dbReference type="WBParaSite" id="JU765_v2.g15869.t1">
    <property type="protein sequence ID" value="JU765_v2.g15869.t1"/>
    <property type="gene ID" value="JU765_v2.g15869"/>
</dbReference>
<proteinExistence type="predicted"/>
<evidence type="ECO:0000313" key="2">
    <source>
        <dbReference type="WBParaSite" id="JU765_v2.g15869.t1"/>
    </source>
</evidence>
<sequence>MRSAWQRGKPDMFGLIVEGGICFKASFSPVLFSKLDLLAFKCQNKPVNSGKKQYQLKTSKETTGKIN</sequence>
<accession>A0AC34QFF0</accession>
<dbReference type="Proteomes" id="UP000887576">
    <property type="component" value="Unplaced"/>
</dbReference>
<evidence type="ECO:0000313" key="1">
    <source>
        <dbReference type="Proteomes" id="UP000887576"/>
    </source>
</evidence>
<protein>
    <submittedName>
        <fullName evidence="2">Ribosomal protein L32</fullName>
    </submittedName>
</protein>